<accession>A0A9X2X146</accession>
<feature type="transmembrane region" description="Helical" evidence="1">
    <location>
        <begin position="15"/>
        <end position="38"/>
    </location>
</feature>
<comment type="caution">
    <text evidence="2">The sequence shown here is derived from an EMBL/GenBank/DDBJ whole genome shotgun (WGS) entry which is preliminary data.</text>
</comment>
<evidence type="ECO:0008006" key="4">
    <source>
        <dbReference type="Google" id="ProtNLM"/>
    </source>
</evidence>
<keyword evidence="3" id="KW-1185">Reference proteome</keyword>
<gene>
    <name evidence="2" type="ORF">KZO87_03590</name>
</gene>
<dbReference type="AlphaFoldDB" id="A0A9X2X146"/>
<keyword evidence="1" id="KW-0472">Membrane</keyword>
<protein>
    <recommendedName>
        <fullName evidence="4">DUF2232 domain-containing protein</fullName>
    </recommendedName>
</protein>
<evidence type="ECO:0000256" key="1">
    <source>
        <dbReference type="SAM" id="Phobius"/>
    </source>
</evidence>
<feature type="transmembrane region" description="Helical" evidence="1">
    <location>
        <begin position="147"/>
        <end position="171"/>
    </location>
</feature>
<keyword evidence="1" id="KW-0812">Transmembrane</keyword>
<evidence type="ECO:0000313" key="2">
    <source>
        <dbReference type="EMBL" id="MCT8504459.1"/>
    </source>
</evidence>
<feature type="transmembrane region" description="Helical" evidence="1">
    <location>
        <begin position="243"/>
        <end position="269"/>
    </location>
</feature>
<evidence type="ECO:0000313" key="3">
    <source>
        <dbReference type="Proteomes" id="UP001145353"/>
    </source>
</evidence>
<dbReference type="EMBL" id="JAHXDE010000001">
    <property type="protein sequence ID" value="MCT8504459.1"/>
    <property type="molecule type" value="Genomic_DNA"/>
</dbReference>
<reference evidence="2" key="2">
    <citation type="journal article" date="2022" name="Syst. Appl. Microbiol.">
        <title>Chromohalobacter moromii sp. nov., a moderately halophilic bacterium isolated from lupine-based moromi fermentation.</title>
        <authorList>
            <person name="Lulf R.H."/>
            <person name="Hilgarth M."/>
            <person name="Ehrmann M.A."/>
        </authorList>
    </citation>
    <scope>NUCLEOTIDE SEQUENCE</scope>
    <source>
        <strain evidence="2">TMW 2.2304</strain>
    </source>
</reference>
<sequence length="284" mass="30056">MQALARWVMRGTPQAATVALIAALIPWLFWLSAAVAALVTLRRGLGPGLPVLIAAALPAGWWWVQGDAVPLASVLLVTLMATILRARMRWGETLIAGMLVCVVLVQFGIFLPPGGAGPLLEQVRQNSADVDAMLTELSAQGVSSEQLAGMLIGGVTGLVVLLAAVACLALARSWQAGLYNPGGFRDEFHALRLSTKELLLLVGVGVVGVLVSMPMATMLAWIPLLVAGIALVHGWIGLKGMSGFWLVGFYALLLTTWPTILVVLLLAVVDTFADFRARLAGNHR</sequence>
<dbReference type="RefSeq" id="WP_261506061.1">
    <property type="nucleotide sequence ID" value="NZ_JAHXDE010000001.1"/>
</dbReference>
<name>A0A9X2X146_9GAMM</name>
<keyword evidence="1" id="KW-1133">Transmembrane helix</keyword>
<reference evidence="2" key="1">
    <citation type="submission" date="2021-07" db="EMBL/GenBank/DDBJ databases">
        <authorList>
            <person name="Luelf R.H."/>
        </authorList>
    </citation>
    <scope>NUCLEOTIDE SEQUENCE</scope>
    <source>
        <strain evidence="2">TMW 2.2304</strain>
    </source>
</reference>
<feature type="transmembrane region" description="Helical" evidence="1">
    <location>
        <begin position="93"/>
        <end position="111"/>
    </location>
</feature>
<proteinExistence type="predicted"/>
<dbReference type="Proteomes" id="UP001145353">
    <property type="component" value="Unassembled WGS sequence"/>
</dbReference>
<organism evidence="2 3">
    <name type="scientific">Chromohalobacter moromii</name>
    <dbReference type="NCBI Taxonomy" id="2860329"/>
    <lineage>
        <taxon>Bacteria</taxon>
        <taxon>Pseudomonadati</taxon>
        <taxon>Pseudomonadota</taxon>
        <taxon>Gammaproteobacteria</taxon>
        <taxon>Oceanospirillales</taxon>
        <taxon>Halomonadaceae</taxon>
        <taxon>Chromohalobacter</taxon>
    </lineage>
</organism>
<feature type="transmembrane region" description="Helical" evidence="1">
    <location>
        <begin position="69"/>
        <end position="86"/>
    </location>
</feature>
<feature type="transmembrane region" description="Helical" evidence="1">
    <location>
        <begin position="198"/>
        <end position="231"/>
    </location>
</feature>